<dbReference type="PROSITE" id="PS00027">
    <property type="entry name" value="HOMEOBOX_1"/>
    <property type="match status" value="1"/>
</dbReference>
<dbReference type="PROSITE" id="PS50071">
    <property type="entry name" value="HOMEOBOX_2"/>
    <property type="match status" value="1"/>
</dbReference>
<dbReference type="GO" id="GO:0120213">
    <property type="term" value="P:regulation of histidine biosynthetic process"/>
    <property type="evidence" value="ECO:0007669"/>
    <property type="project" value="EnsemblFungi"/>
</dbReference>
<dbReference type="InterPro" id="IPR009057">
    <property type="entry name" value="Homeodomain-like_sf"/>
</dbReference>
<evidence type="ECO:0000256" key="4">
    <source>
        <dbReference type="ARBA" id="ARBA00023242"/>
    </source>
</evidence>
<evidence type="ECO:0000256" key="7">
    <source>
        <dbReference type="SAM" id="MobiDB-lite"/>
    </source>
</evidence>
<dbReference type="InterPro" id="IPR001356">
    <property type="entry name" value="HD"/>
</dbReference>
<dbReference type="GO" id="GO:0005634">
    <property type="term" value="C:nucleus"/>
    <property type="evidence" value="ECO:0007669"/>
    <property type="project" value="UniProtKB-SubCell"/>
</dbReference>
<protein>
    <recommendedName>
        <fullName evidence="8">Homeobox domain-containing protein</fullName>
    </recommendedName>
</protein>
<keyword evidence="10" id="KW-1185">Reference proteome</keyword>
<accession>H2AP12</accession>
<dbReference type="FunCoup" id="H2AP12">
    <property type="interactions" value="1040"/>
</dbReference>
<dbReference type="SMART" id="SM00389">
    <property type="entry name" value="HOX"/>
    <property type="match status" value="1"/>
</dbReference>
<evidence type="ECO:0000256" key="3">
    <source>
        <dbReference type="ARBA" id="ARBA00023155"/>
    </source>
</evidence>
<reference evidence="9 10" key="1">
    <citation type="journal article" date="2011" name="Proc. Natl. Acad. Sci. U.S.A.">
        <title>Evolutionary erosion of yeast sex chromosomes by mating-type switching accidents.</title>
        <authorList>
            <person name="Gordon J.L."/>
            <person name="Armisen D."/>
            <person name="Proux-Wera E."/>
            <person name="Oheigeartaigh S.S."/>
            <person name="Byrne K.P."/>
            <person name="Wolfe K.H."/>
        </authorList>
    </citation>
    <scope>NUCLEOTIDE SEQUENCE [LARGE SCALE GENOMIC DNA]</scope>
    <source>
        <strain evidence="10">ATCC 22294 / BCRC 22015 / CBS 2517 / CECT 1963 / NBRC 1671 / NRRL Y-8276</strain>
    </source>
</reference>
<keyword evidence="2 5" id="KW-0238">DNA-binding</keyword>
<name>H2AP12_KAZAF</name>
<keyword evidence="4 5" id="KW-0539">Nucleus</keyword>
<dbReference type="AlphaFoldDB" id="H2AP12"/>
<dbReference type="Proteomes" id="UP000005220">
    <property type="component" value="Chromosome 1"/>
</dbReference>
<evidence type="ECO:0000313" key="9">
    <source>
        <dbReference type="EMBL" id="CCF56112.1"/>
    </source>
</evidence>
<organism evidence="9 10">
    <name type="scientific">Kazachstania africana (strain ATCC 22294 / BCRC 22015 / CBS 2517 / CECT 1963 / NBRC 1671 / NRRL Y-8276)</name>
    <name type="common">Yeast</name>
    <name type="synonym">Kluyveromyces africanus</name>
    <dbReference type="NCBI Taxonomy" id="1071382"/>
    <lineage>
        <taxon>Eukaryota</taxon>
        <taxon>Fungi</taxon>
        <taxon>Dikarya</taxon>
        <taxon>Ascomycota</taxon>
        <taxon>Saccharomycotina</taxon>
        <taxon>Saccharomycetes</taxon>
        <taxon>Saccharomycetales</taxon>
        <taxon>Saccharomycetaceae</taxon>
        <taxon>Kazachstania</taxon>
    </lineage>
</organism>
<evidence type="ECO:0000256" key="6">
    <source>
        <dbReference type="RuleBase" id="RU000682"/>
    </source>
</evidence>
<dbReference type="STRING" id="1071382.H2AP12"/>
<dbReference type="OrthoDB" id="6159439at2759"/>
<sequence>MDEYRINEKDDKSQQRSPFRGGKRNRATGEKLDFLKQQFKSNPSPSVQQRREIAKLIDLPEKTVTIWFQNRRAKLKKRLRESDSVISSQSDNDSDSDGSSTENVDWAFDKIPLDLNNDYYLIDCSSLAVGSWSRNKVGTIPDQNTHLIRSLRNLSPFSVSNIMKGSTDLLVLISKKNFEINYFFTTYSATNNQQMLFRIFFPIDSIVSCSLTLENIDNIVNDADGDDDSLANLQLTLQKPPTFAVFFVDENASNQWYLCDDFSESKQVSNATLLNGSRVPQVLNGLQSSLKFMNSFILDQKSLNSSLANIADNFIEPTNNENLQYLNDPSFASVILQNNETNFELNSLLEHVTHNQNDALFTDTWLADNNNTNPILDFNDIPDFFKNPDHI</sequence>
<dbReference type="GO" id="GO:0001228">
    <property type="term" value="F:DNA-binding transcription activator activity, RNA polymerase II-specific"/>
    <property type="evidence" value="ECO:0007669"/>
    <property type="project" value="EnsemblFungi"/>
</dbReference>
<dbReference type="InterPro" id="IPR017970">
    <property type="entry name" value="Homeobox_CS"/>
</dbReference>
<evidence type="ECO:0000256" key="2">
    <source>
        <dbReference type="ARBA" id="ARBA00023125"/>
    </source>
</evidence>
<feature type="compositionally biased region" description="Basic and acidic residues" evidence="7">
    <location>
        <begin position="1"/>
        <end position="14"/>
    </location>
</feature>
<dbReference type="GO" id="GO:0045937">
    <property type="term" value="P:positive regulation of phosphate metabolic process"/>
    <property type="evidence" value="ECO:0007669"/>
    <property type="project" value="EnsemblFungi"/>
</dbReference>
<evidence type="ECO:0000259" key="8">
    <source>
        <dbReference type="PROSITE" id="PS50071"/>
    </source>
</evidence>
<comment type="subcellular location">
    <subcellularLocation>
        <location evidence="1 5 6">Nucleus</location>
    </subcellularLocation>
</comment>
<dbReference type="InterPro" id="IPR051000">
    <property type="entry name" value="Homeobox_DNA-bind_prot"/>
</dbReference>
<dbReference type="eggNOG" id="KOG0486">
    <property type="taxonomic scope" value="Eukaryota"/>
</dbReference>
<proteinExistence type="predicted"/>
<dbReference type="GO" id="GO:0006338">
    <property type="term" value="P:chromatin remodeling"/>
    <property type="evidence" value="ECO:0007669"/>
    <property type="project" value="EnsemblFungi"/>
</dbReference>
<dbReference type="CDD" id="cd00086">
    <property type="entry name" value="homeodomain"/>
    <property type="match status" value="1"/>
</dbReference>
<feature type="domain" description="Homeobox" evidence="8">
    <location>
        <begin position="18"/>
        <end position="78"/>
    </location>
</feature>
<dbReference type="KEGG" id="kaf:KAFR_0A06770"/>
<dbReference type="Gene3D" id="1.10.10.60">
    <property type="entry name" value="Homeodomain-like"/>
    <property type="match status" value="1"/>
</dbReference>
<evidence type="ECO:0000313" key="10">
    <source>
        <dbReference type="Proteomes" id="UP000005220"/>
    </source>
</evidence>
<dbReference type="GO" id="GO:0030154">
    <property type="term" value="P:cell differentiation"/>
    <property type="evidence" value="ECO:0007669"/>
    <property type="project" value="TreeGrafter"/>
</dbReference>
<dbReference type="RefSeq" id="XP_003955247.1">
    <property type="nucleotide sequence ID" value="XM_003955198.1"/>
</dbReference>
<dbReference type="PANTHER" id="PTHR24324">
    <property type="entry name" value="HOMEOBOX PROTEIN HHEX"/>
    <property type="match status" value="1"/>
</dbReference>
<dbReference type="PANTHER" id="PTHR24324:SF5">
    <property type="entry name" value="HEMATOPOIETICALLY-EXPRESSED HOMEOBOX PROTEIN HHEX"/>
    <property type="match status" value="1"/>
</dbReference>
<dbReference type="InParanoid" id="H2AP12"/>
<dbReference type="GO" id="GO:0005829">
    <property type="term" value="C:cytosol"/>
    <property type="evidence" value="ECO:0007669"/>
    <property type="project" value="EnsemblFungi"/>
</dbReference>
<evidence type="ECO:0000256" key="5">
    <source>
        <dbReference type="PROSITE-ProRule" id="PRU00108"/>
    </source>
</evidence>
<dbReference type="HOGENOM" id="CLU_028430_0_0_1"/>
<dbReference type="GO" id="GO:0006141">
    <property type="term" value="P:regulation of purine nucleobase metabolic process"/>
    <property type="evidence" value="ECO:0007669"/>
    <property type="project" value="EnsemblFungi"/>
</dbReference>
<evidence type="ECO:0000256" key="1">
    <source>
        <dbReference type="ARBA" id="ARBA00004123"/>
    </source>
</evidence>
<feature type="region of interest" description="Disordered" evidence="7">
    <location>
        <begin position="79"/>
        <end position="101"/>
    </location>
</feature>
<dbReference type="EMBL" id="HE650821">
    <property type="protein sequence ID" value="CCF56112.1"/>
    <property type="molecule type" value="Genomic_DNA"/>
</dbReference>
<keyword evidence="3 5" id="KW-0371">Homeobox</keyword>
<dbReference type="GO" id="GO:0000978">
    <property type="term" value="F:RNA polymerase II cis-regulatory region sequence-specific DNA binding"/>
    <property type="evidence" value="ECO:0007669"/>
    <property type="project" value="EnsemblFungi"/>
</dbReference>
<dbReference type="SUPFAM" id="SSF46689">
    <property type="entry name" value="Homeodomain-like"/>
    <property type="match status" value="1"/>
</dbReference>
<dbReference type="Pfam" id="PF00046">
    <property type="entry name" value="Homeodomain"/>
    <property type="match status" value="1"/>
</dbReference>
<feature type="region of interest" description="Disordered" evidence="7">
    <location>
        <begin position="1"/>
        <end position="29"/>
    </location>
</feature>
<gene>
    <name evidence="9" type="primary">KAFR0A06770</name>
    <name evidence="9" type="ORF">KAFR_0A06770</name>
</gene>
<feature type="DNA-binding region" description="Homeobox" evidence="5">
    <location>
        <begin position="20"/>
        <end position="79"/>
    </location>
</feature>
<dbReference type="GeneID" id="13886192"/>